<organism evidence="1 2">
    <name type="scientific">Pontibacter anaerobius</name>
    <dbReference type="NCBI Taxonomy" id="2993940"/>
    <lineage>
        <taxon>Bacteria</taxon>
        <taxon>Pseudomonadati</taxon>
        <taxon>Bacteroidota</taxon>
        <taxon>Cytophagia</taxon>
        <taxon>Cytophagales</taxon>
        <taxon>Hymenobacteraceae</taxon>
        <taxon>Pontibacter</taxon>
    </lineage>
</organism>
<dbReference type="Proteomes" id="UP001207228">
    <property type="component" value="Unassembled WGS sequence"/>
</dbReference>
<proteinExistence type="predicted"/>
<evidence type="ECO:0000313" key="2">
    <source>
        <dbReference type="Proteomes" id="UP001207228"/>
    </source>
</evidence>
<dbReference type="Pfam" id="PF04007">
    <property type="entry name" value="DUF354"/>
    <property type="match status" value="1"/>
</dbReference>
<dbReference type="EMBL" id="JAPFQO010000008">
    <property type="protein sequence ID" value="MCX2740984.1"/>
    <property type="molecule type" value="Genomic_DNA"/>
</dbReference>
<dbReference type="RefSeq" id="WP_266053059.1">
    <property type="nucleotide sequence ID" value="NZ_JAPFQO010000008.1"/>
</dbReference>
<reference evidence="1 2" key="1">
    <citation type="submission" date="2022-11" db="EMBL/GenBank/DDBJ databases">
        <title>The characterization of three novel Bacteroidetes species and genomic analysis of their roles in tidal elemental geochemical cycles.</title>
        <authorList>
            <person name="Ma K.-J."/>
        </authorList>
    </citation>
    <scope>NUCLEOTIDE SEQUENCE [LARGE SCALE GENOMIC DNA]</scope>
    <source>
        <strain evidence="1 2">M82</strain>
    </source>
</reference>
<dbReference type="PANTHER" id="PTHR39662">
    <property type="entry name" value="DUF354 DOMAIN-CONTAINING PROTEIN-RELATED"/>
    <property type="match status" value="1"/>
</dbReference>
<protein>
    <submittedName>
        <fullName evidence="1">DUF354 domain-containing protein</fullName>
    </submittedName>
</protein>
<evidence type="ECO:0000313" key="1">
    <source>
        <dbReference type="EMBL" id="MCX2740984.1"/>
    </source>
</evidence>
<accession>A0ABT3RGN6</accession>
<gene>
    <name evidence="1" type="ORF">OO017_13585</name>
</gene>
<keyword evidence="2" id="KW-1185">Reference proteome</keyword>
<dbReference type="SUPFAM" id="SSF53756">
    <property type="entry name" value="UDP-Glycosyltransferase/glycogen phosphorylase"/>
    <property type="match status" value="1"/>
</dbReference>
<dbReference type="InterPro" id="IPR007152">
    <property type="entry name" value="DUF354"/>
</dbReference>
<name>A0ABT3RGN6_9BACT</name>
<dbReference type="PIRSF" id="PIRSF005357">
    <property type="entry name" value="UCP005357"/>
    <property type="match status" value="1"/>
</dbReference>
<dbReference type="Gene3D" id="3.40.50.2000">
    <property type="entry name" value="Glycogen Phosphorylase B"/>
    <property type="match status" value="1"/>
</dbReference>
<comment type="caution">
    <text evidence="1">The sequence shown here is derived from an EMBL/GenBank/DDBJ whole genome shotgun (WGS) entry which is preliminary data.</text>
</comment>
<sequence length="343" mass="39141">MKIWFDISNSPHINMFYELIQELEENGHTIIITSRPLANTVELLDQRGMTHTVVGEHYGKSLLKKIFGYPIRVVQLRKFLNNHKPDLAVSQSSFHSPVVARLLKVPSIYTNDNEHALGNLISFLCATRVLIPESLPIRSVAKLGISSKKIKQYPGVKEGIYLWSKGRHIHEARTSITSNVPEIYVRPEPQTAQYYKGKENFLDEVILELQSKYKIFVLPRDTKQAKHYKQSKFHSTIVPDRPLSFDHIASNCTVFIGAGGSMTREMAILGIPTISVYQDDLLEVDQLLIKKKLMLHSPCLTAPELDNYIKHSINTSPALELMQKGKLAYNLLKREILKFEKHD</sequence>
<dbReference type="PANTHER" id="PTHR39662:SF1">
    <property type="entry name" value="DUF354 DOMAIN-CONTAINING PROTEIN"/>
    <property type="match status" value="1"/>
</dbReference>